<evidence type="ECO:0000259" key="1">
    <source>
        <dbReference type="Pfam" id="PF05171"/>
    </source>
</evidence>
<accession>A0ABN1XLZ8</accession>
<dbReference type="InterPro" id="IPR053733">
    <property type="entry name" value="Heme_Transport_Util_sf"/>
</dbReference>
<evidence type="ECO:0000313" key="3">
    <source>
        <dbReference type="Proteomes" id="UP001501414"/>
    </source>
</evidence>
<dbReference type="Gene3D" id="3.40.1570.10">
    <property type="entry name" value="HemS/ChuS/ChuX like domains"/>
    <property type="match status" value="2"/>
</dbReference>
<dbReference type="RefSeq" id="WP_344019600.1">
    <property type="nucleotide sequence ID" value="NZ_BAAAJK010000005.1"/>
</dbReference>
<gene>
    <name evidence="2" type="ORF">GCM10009613_14100</name>
</gene>
<dbReference type="InterPro" id="IPR007845">
    <property type="entry name" value="HemS/ChuX_dom"/>
</dbReference>
<dbReference type="Pfam" id="PF05171">
    <property type="entry name" value="HemS"/>
    <property type="match status" value="1"/>
</dbReference>
<comment type="caution">
    <text evidence="2">The sequence shown here is derived from an EMBL/GenBank/DDBJ whole genome shotgun (WGS) entry which is preliminary data.</text>
</comment>
<sequence>MTLPRTELDLLLAHRVGTRLDLDPDSLARHLPLLEDVVATTANGSALITELGTYAPPTFAGEAFPVRAGLVNLRLSRSAVSALISTAPDDDSREPAGLWMFDADGTAVHRSHLVSEPAALVVDVMALAPRSPGPAPEPPVFPDDPGELDHLGLLDLVTTGAADLLDRLARPSVPPSGFLPVVELLCGLCEHGVPVGFAVPNRGCLQATVGRVDHVETGDVVGVVSGPAQFAFGPGDVAELRVVRTHSVHGPVSTVLLTGVDGECLGLLGQLGLPPADAVAAWERMVADVFGRPR</sequence>
<dbReference type="EMBL" id="BAAAJK010000005">
    <property type="protein sequence ID" value="GAA1383966.1"/>
    <property type="molecule type" value="Genomic_DNA"/>
</dbReference>
<dbReference type="SUPFAM" id="SSF144064">
    <property type="entry name" value="Heme iron utilization protein-like"/>
    <property type="match status" value="1"/>
</dbReference>
<dbReference type="Proteomes" id="UP001501414">
    <property type="component" value="Unassembled WGS sequence"/>
</dbReference>
<evidence type="ECO:0000313" key="2">
    <source>
        <dbReference type="EMBL" id="GAA1383966.1"/>
    </source>
</evidence>
<feature type="domain" description="Haemin-degrading HemS/ChuX" evidence="1">
    <location>
        <begin position="11"/>
        <end position="115"/>
    </location>
</feature>
<protein>
    <recommendedName>
        <fullName evidence="1">Haemin-degrading HemS/ChuX domain-containing protein</fullName>
    </recommendedName>
</protein>
<organism evidence="2 3">
    <name type="scientific">Pseudonocardia kongjuensis</name>
    <dbReference type="NCBI Taxonomy" id="102227"/>
    <lineage>
        <taxon>Bacteria</taxon>
        <taxon>Bacillati</taxon>
        <taxon>Actinomycetota</taxon>
        <taxon>Actinomycetes</taxon>
        <taxon>Pseudonocardiales</taxon>
        <taxon>Pseudonocardiaceae</taxon>
        <taxon>Pseudonocardia</taxon>
    </lineage>
</organism>
<reference evidence="2 3" key="1">
    <citation type="journal article" date="2019" name="Int. J. Syst. Evol. Microbiol.">
        <title>The Global Catalogue of Microorganisms (GCM) 10K type strain sequencing project: providing services to taxonomists for standard genome sequencing and annotation.</title>
        <authorList>
            <consortium name="The Broad Institute Genomics Platform"/>
            <consortium name="The Broad Institute Genome Sequencing Center for Infectious Disease"/>
            <person name="Wu L."/>
            <person name="Ma J."/>
        </authorList>
    </citation>
    <scope>NUCLEOTIDE SEQUENCE [LARGE SCALE GENOMIC DNA]</scope>
    <source>
        <strain evidence="2 3">JCM 11896</strain>
    </source>
</reference>
<keyword evidence="3" id="KW-1185">Reference proteome</keyword>
<name>A0ABN1XLZ8_9PSEU</name>
<proteinExistence type="predicted"/>